<evidence type="ECO:0000256" key="16">
    <source>
        <dbReference type="ARBA" id="ARBA00082958"/>
    </source>
</evidence>
<dbReference type="PRINTS" id="PR00368">
    <property type="entry name" value="FADPNR"/>
</dbReference>
<proteinExistence type="inferred from homology"/>
<dbReference type="GO" id="GO:0006790">
    <property type="term" value="P:sulfur compound metabolic process"/>
    <property type="evidence" value="ECO:0007669"/>
    <property type="project" value="UniProtKB-ARBA"/>
</dbReference>
<feature type="domain" description="FAD/NAD(P)-binding" evidence="17">
    <location>
        <begin position="215"/>
        <end position="340"/>
    </location>
</feature>
<dbReference type="Pfam" id="PF07992">
    <property type="entry name" value="Pyr_redox_2"/>
    <property type="match status" value="2"/>
</dbReference>
<evidence type="ECO:0000259" key="17">
    <source>
        <dbReference type="Pfam" id="PF07992"/>
    </source>
</evidence>
<evidence type="ECO:0000256" key="1">
    <source>
        <dbReference type="ARBA" id="ARBA00001974"/>
    </source>
</evidence>
<organism evidence="18 19">
    <name type="scientific">Hypothenemus hampei</name>
    <name type="common">Coffee berry borer</name>
    <dbReference type="NCBI Taxonomy" id="57062"/>
    <lineage>
        <taxon>Eukaryota</taxon>
        <taxon>Metazoa</taxon>
        <taxon>Ecdysozoa</taxon>
        <taxon>Arthropoda</taxon>
        <taxon>Hexapoda</taxon>
        <taxon>Insecta</taxon>
        <taxon>Pterygota</taxon>
        <taxon>Neoptera</taxon>
        <taxon>Endopterygota</taxon>
        <taxon>Coleoptera</taxon>
        <taxon>Polyphaga</taxon>
        <taxon>Cucujiformia</taxon>
        <taxon>Curculionidae</taxon>
        <taxon>Scolytinae</taxon>
        <taxon>Hypothenemus</taxon>
    </lineage>
</organism>
<dbReference type="GO" id="GO:0106436">
    <property type="term" value="F:glutathione-dependent sulfide quinone oxidoreductase activity"/>
    <property type="evidence" value="ECO:0007669"/>
    <property type="project" value="UniProtKB-EC"/>
</dbReference>
<keyword evidence="7" id="KW-0560">Oxidoreductase</keyword>
<evidence type="ECO:0000313" key="19">
    <source>
        <dbReference type="Proteomes" id="UP001566132"/>
    </source>
</evidence>
<evidence type="ECO:0000256" key="13">
    <source>
        <dbReference type="ARBA" id="ARBA00060891"/>
    </source>
</evidence>
<evidence type="ECO:0000256" key="8">
    <source>
        <dbReference type="ARBA" id="ARBA00023128"/>
    </source>
</evidence>
<evidence type="ECO:0000256" key="6">
    <source>
        <dbReference type="ARBA" id="ARBA00022946"/>
    </source>
</evidence>
<reference evidence="18 19" key="1">
    <citation type="submission" date="2024-05" db="EMBL/GenBank/DDBJ databases">
        <title>Genetic variation in Jamaican populations of the coffee berry borer (Hypothenemus hampei).</title>
        <authorList>
            <person name="Errbii M."/>
            <person name="Myrie A."/>
        </authorList>
    </citation>
    <scope>NUCLEOTIDE SEQUENCE [LARGE SCALE GENOMIC DNA]</scope>
    <source>
        <strain evidence="18">JA-Hopewell-2020-01-JO</strain>
        <tissue evidence="18">Whole body</tissue>
    </source>
</reference>
<keyword evidence="6" id="KW-0809">Transit peptide</keyword>
<dbReference type="InterPro" id="IPR023753">
    <property type="entry name" value="FAD/NAD-binding_dom"/>
</dbReference>
<comment type="catalytic activity">
    <reaction evidence="10">
        <text>ubiquinone-10 + hydrogen sulfide + glutathione + H(+) = S-sulfanylglutathione + ubiquinol-10</text>
        <dbReference type="Rhea" id="RHEA:62608"/>
        <dbReference type="ChEBI" id="CHEBI:15378"/>
        <dbReference type="ChEBI" id="CHEBI:29919"/>
        <dbReference type="ChEBI" id="CHEBI:46245"/>
        <dbReference type="ChEBI" id="CHEBI:57925"/>
        <dbReference type="ChEBI" id="CHEBI:58905"/>
        <dbReference type="ChEBI" id="CHEBI:64183"/>
    </reaction>
    <physiologicalReaction direction="left-to-right" evidence="10">
        <dbReference type="Rhea" id="RHEA:62609"/>
    </physiologicalReaction>
</comment>
<sequence length="459" mass="51394">MFLRSIRHVSKEIQGIGRRSFSITSITYDNHSCKVLVVGGGTAGCAVTAKLSRDLKKTDLIVLEPSIDHYYQPLFTLVGGGVEKIEDTRKNEQDVLPSNCIWIRDSAAEFDLKKNTVKIEKGHTIDYDYLVVATGIFPRYENIPGLIETLKDPNSGVCSIYSPQYVEGVFPVIQKLSSGNAIFTFPNSPVKCPGAPQKICYLTDDYLRRENKRNQVKVIYNTSLPVIFGVKKYANALWKICIERNITVNTRTNLVSIDSNKKEATFENLDKPEERTVLPFSMLHVTPPMSTAEAISKNTELTTSAGFVEVNKSTLQHIRFPNVFALGDCCSSPNSKTAAAAGKCSNCKILSFYNKISAAQSEVVYKNLTSVMNGKKPYLSYDGYASCPLVTGYDKCILAEFDYELNPLETFPFSQDKERLSMYLLKKNVIPTIYWNLMMNGLWNGPATFRKLMHFGKSN</sequence>
<evidence type="ECO:0000256" key="5">
    <source>
        <dbReference type="ARBA" id="ARBA00022827"/>
    </source>
</evidence>
<comment type="caution">
    <text evidence="18">The sequence shown here is derived from an EMBL/GenBank/DDBJ whole genome shotgun (WGS) entry which is preliminary data.</text>
</comment>
<evidence type="ECO:0000256" key="4">
    <source>
        <dbReference type="ARBA" id="ARBA00022719"/>
    </source>
</evidence>
<dbReference type="EC" id="1.8.5.8" evidence="14"/>
<evidence type="ECO:0000256" key="10">
    <source>
        <dbReference type="ARBA" id="ARBA00052810"/>
    </source>
</evidence>
<evidence type="ECO:0000313" key="18">
    <source>
        <dbReference type="EMBL" id="KAL1512774.1"/>
    </source>
</evidence>
<dbReference type="FunFam" id="3.50.50.60:FF:000034">
    <property type="entry name" value="sulfide:quinone oxidoreductase, mitochondrial"/>
    <property type="match status" value="1"/>
</dbReference>
<dbReference type="PANTHER" id="PTHR10632:SF2">
    <property type="entry name" value="SULFIDE:QUINONE OXIDOREDUCTASE, MITOCHONDRIAL"/>
    <property type="match status" value="1"/>
</dbReference>
<dbReference type="GO" id="GO:0048038">
    <property type="term" value="F:quinone binding"/>
    <property type="evidence" value="ECO:0007669"/>
    <property type="project" value="UniProtKB-KW"/>
</dbReference>
<protein>
    <recommendedName>
        <fullName evidence="15">Sulfide:quinone oxidoreductase, mitochondrial</fullName>
        <ecNumber evidence="14">1.8.5.8</ecNumber>
    </recommendedName>
    <alternativeName>
        <fullName evidence="16">Sulfide quinone oxidoreductase</fullName>
    </alternativeName>
</protein>
<comment type="catalytic activity">
    <reaction evidence="11">
        <text>a quinone + hydrogen sulfide + glutathione + H(+) = S-sulfanylglutathione + a quinol</text>
        <dbReference type="Rhea" id="RHEA:55156"/>
        <dbReference type="ChEBI" id="CHEBI:15378"/>
        <dbReference type="ChEBI" id="CHEBI:24646"/>
        <dbReference type="ChEBI" id="CHEBI:29919"/>
        <dbReference type="ChEBI" id="CHEBI:57925"/>
        <dbReference type="ChEBI" id="CHEBI:58905"/>
        <dbReference type="ChEBI" id="CHEBI:132124"/>
        <dbReference type="EC" id="1.8.5.8"/>
    </reaction>
    <physiologicalReaction direction="left-to-right" evidence="11">
        <dbReference type="Rhea" id="RHEA:55157"/>
    </physiologicalReaction>
</comment>
<dbReference type="AlphaFoldDB" id="A0ABD1F8Y7"/>
<comment type="cofactor">
    <cofactor evidence="1">
        <name>FAD</name>
        <dbReference type="ChEBI" id="CHEBI:57692"/>
    </cofactor>
</comment>
<comment type="function">
    <text evidence="12">Catalyzes the oxidation of hydrogen sulfide with the help of a quinone, such as ubiquinone-10, giving rise to thiosulfate and ultimately to sulfane (molecular sulfur) atoms. Requires an additional electron acceptor; can use sulfite, sulfide or cyanide (in vitro). It is believed the in vivo electron acceptor is glutathione.</text>
</comment>
<dbReference type="SUPFAM" id="SSF51905">
    <property type="entry name" value="FAD/NAD(P)-binding domain"/>
    <property type="match status" value="2"/>
</dbReference>
<comment type="catalytic activity">
    <reaction evidence="9">
        <text>ubiquinone-10 + hydrogen sulfide + sulfite + 2 H(+) = ubiquinol-10 + thiosulfate</text>
        <dbReference type="Rhea" id="RHEA:38359"/>
        <dbReference type="ChEBI" id="CHEBI:15378"/>
        <dbReference type="ChEBI" id="CHEBI:17359"/>
        <dbReference type="ChEBI" id="CHEBI:29919"/>
        <dbReference type="ChEBI" id="CHEBI:33542"/>
        <dbReference type="ChEBI" id="CHEBI:46245"/>
        <dbReference type="ChEBI" id="CHEBI:64183"/>
    </reaction>
    <physiologicalReaction direction="left-to-right" evidence="9">
        <dbReference type="Rhea" id="RHEA:38360"/>
    </physiologicalReaction>
</comment>
<dbReference type="InterPro" id="IPR036188">
    <property type="entry name" value="FAD/NAD-bd_sf"/>
</dbReference>
<gene>
    <name evidence="18" type="ORF">ABEB36_002306</name>
</gene>
<evidence type="ECO:0000256" key="12">
    <source>
        <dbReference type="ARBA" id="ARBA00059167"/>
    </source>
</evidence>
<dbReference type="EMBL" id="JBDJPC010000002">
    <property type="protein sequence ID" value="KAL1512774.1"/>
    <property type="molecule type" value="Genomic_DNA"/>
</dbReference>
<dbReference type="InterPro" id="IPR015904">
    <property type="entry name" value="Sulphide_quinone_reductase"/>
</dbReference>
<evidence type="ECO:0000256" key="2">
    <source>
        <dbReference type="ARBA" id="ARBA00004173"/>
    </source>
</evidence>
<evidence type="ECO:0000256" key="7">
    <source>
        <dbReference type="ARBA" id="ARBA00023002"/>
    </source>
</evidence>
<accession>A0ABD1F8Y7</accession>
<evidence type="ECO:0000256" key="9">
    <source>
        <dbReference type="ARBA" id="ARBA00051038"/>
    </source>
</evidence>
<dbReference type="Proteomes" id="UP001566132">
    <property type="component" value="Unassembled WGS sequence"/>
</dbReference>
<dbReference type="Gene3D" id="3.50.50.60">
    <property type="entry name" value="FAD/NAD(P)-binding domain"/>
    <property type="match status" value="2"/>
</dbReference>
<keyword evidence="19" id="KW-1185">Reference proteome</keyword>
<evidence type="ECO:0000256" key="14">
    <source>
        <dbReference type="ARBA" id="ARBA00066447"/>
    </source>
</evidence>
<feature type="domain" description="FAD/NAD(P)-binding" evidence="17">
    <location>
        <begin position="34"/>
        <end position="146"/>
    </location>
</feature>
<dbReference type="PANTHER" id="PTHR10632">
    <property type="entry name" value="SULFIDE:QUINONE OXIDOREDUCTASE"/>
    <property type="match status" value="1"/>
</dbReference>
<dbReference type="GO" id="GO:0070224">
    <property type="term" value="F:sulfide:quinone oxidoreductase activity"/>
    <property type="evidence" value="ECO:0007669"/>
    <property type="project" value="UniProtKB-ARBA"/>
</dbReference>
<evidence type="ECO:0000256" key="15">
    <source>
        <dbReference type="ARBA" id="ARBA00070160"/>
    </source>
</evidence>
<evidence type="ECO:0000256" key="3">
    <source>
        <dbReference type="ARBA" id="ARBA00022630"/>
    </source>
</evidence>
<keyword evidence="5" id="KW-0274">FAD</keyword>
<keyword evidence="8" id="KW-0496">Mitochondrion</keyword>
<comment type="subcellular location">
    <subcellularLocation>
        <location evidence="2">Mitochondrion</location>
    </subcellularLocation>
</comment>
<name>A0ABD1F8Y7_HYPHA</name>
<keyword evidence="3" id="KW-0285">Flavoprotein</keyword>
<keyword evidence="4" id="KW-0874">Quinone</keyword>
<dbReference type="GO" id="GO:0005739">
    <property type="term" value="C:mitochondrion"/>
    <property type="evidence" value="ECO:0007669"/>
    <property type="project" value="UniProtKB-SubCell"/>
</dbReference>
<evidence type="ECO:0000256" key="11">
    <source>
        <dbReference type="ARBA" id="ARBA00052986"/>
    </source>
</evidence>
<comment type="similarity">
    <text evidence="13">Belongs to the SQRD family.</text>
</comment>